<dbReference type="AlphaFoldDB" id="A0A285FY45"/>
<dbReference type="OrthoDB" id="112229at2157"/>
<keyword evidence="2" id="KW-1185">Reference proteome</keyword>
<reference evidence="2" key="1">
    <citation type="submission" date="2017-09" db="EMBL/GenBank/DDBJ databases">
        <authorList>
            <person name="Varghese N."/>
            <person name="Submissions S."/>
        </authorList>
    </citation>
    <scope>NUCLEOTIDE SEQUENCE [LARGE SCALE GENOMIC DNA]</scope>
    <source>
        <strain evidence="2">WG-1MB</strain>
    </source>
</reference>
<gene>
    <name evidence="1" type="ORF">SAMN06295989_10571</name>
</gene>
<dbReference type="Proteomes" id="UP000217726">
    <property type="component" value="Unassembled WGS sequence"/>
</dbReference>
<organism evidence="1 2">
    <name type="scientific">Methanohalophilus euhalobius</name>
    <dbReference type="NCBI Taxonomy" id="51203"/>
    <lineage>
        <taxon>Archaea</taxon>
        <taxon>Methanobacteriati</taxon>
        <taxon>Methanobacteriota</taxon>
        <taxon>Stenosarchaea group</taxon>
        <taxon>Methanomicrobia</taxon>
        <taxon>Methanosarcinales</taxon>
        <taxon>Methanosarcinaceae</taxon>
        <taxon>Methanohalophilus</taxon>
    </lineage>
</organism>
<evidence type="ECO:0000313" key="1">
    <source>
        <dbReference type="EMBL" id="SNY16209.1"/>
    </source>
</evidence>
<sequence>MLSSDINDGASIGVSNIYVDGDVDFNGGSAGLGSQSIPGSINITGDLKLWSGTRDIYGDVYVSGDFELKDAKIHGNVYVNGNLTLDWTPSLSEDSYIYYTGEIDHPDNYNQQILDKCIKQNSVPEPVMPEYAMPNVKSDEWYNNSGYVSGGDLADNIKIFADSYSNSPQGVWSAENIIIVASEGDISLTNFNSGPVSGVLFAPKGKVIFKGSHFKGIVIARDGFEVTSGGSEVTFKNIDQYITDPEDYPF</sequence>
<dbReference type="EMBL" id="OBDR01000005">
    <property type="protein sequence ID" value="SNY16209.1"/>
    <property type="molecule type" value="Genomic_DNA"/>
</dbReference>
<evidence type="ECO:0008006" key="3">
    <source>
        <dbReference type="Google" id="ProtNLM"/>
    </source>
</evidence>
<protein>
    <recommendedName>
        <fullName evidence="3">Polymer-forming cytoskeletal protein</fullName>
    </recommendedName>
</protein>
<accession>A0A285FY45</accession>
<proteinExistence type="predicted"/>
<name>A0A285FY45_9EURY</name>
<evidence type="ECO:0000313" key="2">
    <source>
        <dbReference type="Proteomes" id="UP000217726"/>
    </source>
</evidence>
<dbReference type="RefSeq" id="WP_143745134.1">
    <property type="nucleotide sequence ID" value="NZ_OBDR01000005.1"/>
</dbReference>